<sequence>MTTDNAITIEEKIGQLCFVRFDENHINENIIHLVSNHHIGGVLLTNELFEKPKQVHHITDYLQRYAGVGRPLFIGIEGAEHPLTLSGMTQPIPHNMMEQLNNRLYTKQQAELYGKELRAVGINTIIAPNVRFDDGNPKPFVDLFRPKMQHAIATMEGYKKAVVQSVPNVDAIIENIAASNATNKGRIRLYVDKLLKNTSALFLQGDSIHFKNNIALLRETFGFDGLIVANFHSTNVTANELIEALHDGADAFVIHDNYEKQLTLLNELTEQAKAGAILETRLENAVHRLLELKQSDGFGTIYPYDRDAFRQRMFAQLVETANNLHK</sequence>
<reference evidence="7" key="2">
    <citation type="submission" date="2021-04" db="EMBL/GenBank/DDBJ databases">
        <authorList>
            <person name="Gilroy R."/>
        </authorList>
    </citation>
    <scope>NUCLEOTIDE SEQUENCE</scope>
    <source>
        <strain evidence="7">CHK169-2315</strain>
    </source>
</reference>
<evidence type="ECO:0000313" key="7">
    <source>
        <dbReference type="EMBL" id="HIV74807.1"/>
    </source>
</evidence>
<dbReference type="InterPro" id="IPR036962">
    <property type="entry name" value="Glyco_hydro_3_N_sf"/>
</dbReference>
<organism evidence="7 8">
    <name type="scientific">Candidatus Pseudogracilibacillus intestinigallinarum</name>
    <dbReference type="NCBI Taxonomy" id="2838742"/>
    <lineage>
        <taxon>Bacteria</taxon>
        <taxon>Bacillati</taxon>
        <taxon>Bacillota</taxon>
        <taxon>Bacilli</taxon>
        <taxon>Bacillales</taxon>
        <taxon>Bacillaceae</taxon>
        <taxon>Pseudogracilibacillus</taxon>
    </lineage>
</organism>
<dbReference type="PANTHER" id="PTHR30480:SF13">
    <property type="entry name" value="BETA-HEXOSAMINIDASE"/>
    <property type="match status" value="1"/>
</dbReference>
<evidence type="ECO:0000259" key="6">
    <source>
        <dbReference type="Pfam" id="PF00933"/>
    </source>
</evidence>
<reference evidence="7" key="1">
    <citation type="journal article" date="2021" name="PeerJ">
        <title>Extensive microbial diversity within the chicken gut microbiome revealed by metagenomics and culture.</title>
        <authorList>
            <person name="Gilroy R."/>
            <person name="Ravi A."/>
            <person name="Getino M."/>
            <person name="Pursley I."/>
            <person name="Horton D.L."/>
            <person name="Alikhan N.F."/>
            <person name="Baker D."/>
            <person name="Gharbi K."/>
            <person name="Hall N."/>
            <person name="Watson M."/>
            <person name="Adriaenssens E.M."/>
            <person name="Foster-Nyarko E."/>
            <person name="Jarju S."/>
            <person name="Secka A."/>
            <person name="Antonio M."/>
            <person name="Oren A."/>
            <person name="Chaudhuri R.R."/>
            <person name="La Ragione R."/>
            <person name="Hildebrand F."/>
            <person name="Pallen M.J."/>
        </authorList>
    </citation>
    <scope>NUCLEOTIDE SEQUENCE</scope>
    <source>
        <strain evidence="7">CHK169-2315</strain>
    </source>
</reference>
<comment type="similarity">
    <text evidence="2">Belongs to the glycosyl hydrolase 3 family.</text>
</comment>
<dbReference type="EC" id="3.2.1.52" evidence="3"/>
<feature type="domain" description="Glycoside hydrolase family 3 N-terminal" evidence="6">
    <location>
        <begin position="8"/>
        <end position="130"/>
    </location>
</feature>
<comment type="catalytic activity">
    <reaction evidence="1">
        <text>Hydrolysis of terminal non-reducing N-acetyl-D-hexosamine residues in N-acetyl-beta-D-hexosaminides.</text>
        <dbReference type="EC" id="3.2.1.52"/>
    </reaction>
</comment>
<evidence type="ECO:0000256" key="3">
    <source>
        <dbReference type="ARBA" id="ARBA00012663"/>
    </source>
</evidence>
<dbReference type="GO" id="GO:0004563">
    <property type="term" value="F:beta-N-acetylhexosaminidase activity"/>
    <property type="evidence" value="ECO:0007669"/>
    <property type="project" value="UniProtKB-EC"/>
</dbReference>
<accession>A0A9D1PMP4</accession>
<evidence type="ECO:0000313" key="8">
    <source>
        <dbReference type="Proteomes" id="UP000823937"/>
    </source>
</evidence>
<dbReference type="InterPro" id="IPR050226">
    <property type="entry name" value="NagZ_Beta-hexosaminidase"/>
</dbReference>
<dbReference type="SUPFAM" id="SSF51445">
    <property type="entry name" value="(Trans)glycosidases"/>
    <property type="match status" value="1"/>
</dbReference>
<evidence type="ECO:0000256" key="2">
    <source>
        <dbReference type="ARBA" id="ARBA00005336"/>
    </source>
</evidence>
<gene>
    <name evidence="7" type="ORF">H9895_07005</name>
</gene>
<dbReference type="GO" id="GO:0009254">
    <property type="term" value="P:peptidoglycan turnover"/>
    <property type="evidence" value="ECO:0007669"/>
    <property type="project" value="TreeGrafter"/>
</dbReference>
<dbReference type="InterPro" id="IPR017853">
    <property type="entry name" value="GH"/>
</dbReference>
<dbReference type="GO" id="GO:0005975">
    <property type="term" value="P:carbohydrate metabolic process"/>
    <property type="evidence" value="ECO:0007669"/>
    <property type="project" value="InterPro"/>
</dbReference>
<dbReference type="Proteomes" id="UP000823937">
    <property type="component" value="Unassembled WGS sequence"/>
</dbReference>
<evidence type="ECO:0000256" key="4">
    <source>
        <dbReference type="ARBA" id="ARBA00022801"/>
    </source>
</evidence>
<protein>
    <recommendedName>
        <fullName evidence="3">beta-N-acetylhexosaminidase</fullName>
        <ecNumber evidence="3">3.2.1.52</ecNumber>
    </recommendedName>
</protein>
<evidence type="ECO:0000256" key="5">
    <source>
        <dbReference type="ARBA" id="ARBA00023295"/>
    </source>
</evidence>
<dbReference type="InterPro" id="IPR001764">
    <property type="entry name" value="Glyco_hydro_3_N"/>
</dbReference>
<keyword evidence="4" id="KW-0378">Hydrolase</keyword>
<dbReference type="PANTHER" id="PTHR30480">
    <property type="entry name" value="BETA-HEXOSAMINIDASE-RELATED"/>
    <property type="match status" value="1"/>
</dbReference>
<dbReference type="AlphaFoldDB" id="A0A9D1PMP4"/>
<keyword evidence="5" id="KW-0326">Glycosidase</keyword>
<proteinExistence type="inferred from homology"/>
<dbReference type="Pfam" id="PF00933">
    <property type="entry name" value="Glyco_hydro_3"/>
    <property type="match status" value="1"/>
</dbReference>
<dbReference type="Gene3D" id="3.20.20.300">
    <property type="entry name" value="Glycoside hydrolase, family 3, N-terminal domain"/>
    <property type="match status" value="2"/>
</dbReference>
<comment type="caution">
    <text evidence="7">The sequence shown here is derived from an EMBL/GenBank/DDBJ whole genome shotgun (WGS) entry which is preliminary data.</text>
</comment>
<dbReference type="EMBL" id="DXHX01000110">
    <property type="protein sequence ID" value="HIV74807.1"/>
    <property type="molecule type" value="Genomic_DNA"/>
</dbReference>
<name>A0A9D1PMP4_9BACI</name>
<evidence type="ECO:0000256" key="1">
    <source>
        <dbReference type="ARBA" id="ARBA00001231"/>
    </source>
</evidence>